<protein>
    <recommendedName>
        <fullName evidence="1">Ubiquinone biosynthesis accessory factor UbiJ</fullName>
    </recommendedName>
</protein>
<feature type="domain" description="SCP2" evidence="3">
    <location>
        <begin position="17"/>
        <end position="112"/>
    </location>
</feature>
<accession>K4KPA2</accession>
<dbReference type="InterPro" id="IPR003033">
    <property type="entry name" value="SCP2_sterol-bd_dom"/>
</dbReference>
<dbReference type="Pfam" id="PF02036">
    <property type="entry name" value="SCP2"/>
    <property type="match status" value="1"/>
</dbReference>
<proteinExistence type="inferred from homology"/>
<keyword evidence="2" id="KW-0175">Coiled coil</keyword>
<dbReference type="eggNOG" id="COG3165">
    <property type="taxonomic scope" value="Bacteria"/>
</dbReference>
<dbReference type="Proteomes" id="UP000000466">
    <property type="component" value="Chromosome"/>
</dbReference>
<evidence type="ECO:0000313" key="4">
    <source>
        <dbReference type="EMBL" id="AFV00066.1"/>
    </source>
</evidence>
<dbReference type="OrthoDB" id="5801225at2"/>
<dbReference type="RefSeq" id="WP_015048218.1">
    <property type="nucleotide sequence ID" value="NC_018868.3"/>
</dbReference>
<keyword evidence="1" id="KW-0831">Ubiquinone biosynthesis</keyword>
<dbReference type="PANTHER" id="PTHR38693:SF1">
    <property type="entry name" value="UBIQUINONE BIOSYNTHESIS ACCESSORY FACTOR UBIJ"/>
    <property type="match status" value="1"/>
</dbReference>
<dbReference type="HOGENOM" id="CLU_100130_1_0_6"/>
<dbReference type="GO" id="GO:0005737">
    <property type="term" value="C:cytoplasm"/>
    <property type="evidence" value="ECO:0007669"/>
    <property type="project" value="UniProtKB-SubCell"/>
</dbReference>
<gene>
    <name evidence="1" type="primary">ubiJ</name>
    <name evidence="4" type="ordered locus">M5M_14645</name>
</gene>
<organism evidence="4 5">
    <name type="scientific">Simiduia agarivorans (strain DSM 21679 / JCM 13881 / BCRC 17597 / SA1)</name>
    <dbReference type="NCBI Taxonomy" id="1117647"/>
    <lineage>
        <taxon>Bacteria</taxon>
        <taxon>Pseudomonadati</taxon>
        <taxon>Pseudomonadota</taxon>
        <taxon>Gammaproteobacteria</taxon>
        <taxon>Cellvibrionales</taxon>
        <taxon>Cellvibrionaceae</taxon>
        <taxon>Simiduia</taxon>
    </lineage>
</organism>
<comment type="pathway">
    <text evidence="1">Cofactor biosynthesis; ubiquinone biosynthesis.</text>
</comment>
<dbReference type="STRING" id="1117647.M5M_14645"/>
<evidence type="ECO:0000313" key="5">
    <source>
        <dbReference type="Proteomes" id="UP000000466"/>
    </source>
</evidence>
<feature type="coiled-coil region" evidence="2">
    <location>
        <begin position="174"/>
        <end position="201"/>
    </location>
</feature>
<evidence type="ECO:0000259" key="3">
    <source>
        <dbReference type="Pfam" id="PF02036"/>
    </source>
</evidence>
<comment type="function">
    <text evidence="1">Required for ubiquinone (coenzyme Q) biosynthesis. Binds hydrophobic ubiquinone biosynthetic intermediates via its SCP2 domain and is essential for the stability of the Ubi complex. May constitute a docking platform where Ubi enzymes assemble and access their SCP2-bound polyprenyl substrates.</text>
</comment>
<reference evidence="4 5" key="1">
    <citation type="journal article" date="2013" name="Genome Announc.">
        <title>Complete genome sequence of Simiduia agarivorans SA1(T), a marine bacterium able to degrade a variety of polysaccharides.</title>
        <authorList>
            <person name="Lin S.Y."/>
            <person name="Shieh W.Y."/>
            <person name="Chen J.S."/>
            <person name="Tang S.L."/>
        </authorList>
    </citation>
    <scope>NUCLEOTIDE SEQUENCE [LARGE SCALE GENOMIC DNA]</scope>
    <source>
        <strain evidence="5">DSM 21679 / JCM 13881 / BCRC 17597 / SA1</strain>
    </source>
</reference>
<sequence length="205" mass="22518">MINEGLMLAVASAETLLNKALEYDPASQAAVRKLCGKVLRVEMTEPNLSLWVCFLDHGVDLRTHCELPAHCTVSGKLADLLALAREERFNLAGSGVNVKGETSLLQTLKQIAAQLDIDWEDWLAGLLGDELAHPLAQGARTFHRYGCRQLAQTRAQVEPWLSEELALLATKPSLNQFSRDVQALAQAADRLEARLQALLNTRSGH</sequence>
<dbReference type="EMBL" id="CP003746">
    <property type="protein sequence ID" value="AFV00066.1"/>
    <property type="molecule type" value="Genomic_DNA"/>
</dbReference>
<evidence type="ECO:0000256" key="2">
    <source>
        <dbReference type="SAM" id="Coils"/>
    </source>
</evidence>
<dbReference type="AlphaFoldDB" id="K4KPA2"/>
<dbReference type="InterPro" id="IPR038989">
    <property type="entry name" value="UbiJ"/>
</dbReference>
<dbReference type="KEGG" id="saga:M5M_14645"/>
<comment type="subcellular location">
    <subcellularLocation>
        <location evidence="1">Cytoplasm</location>
    </subcellularLocation>
</comment>
<dbReference type="GO" id="GO:0006744">
    <property type="term" value="P:ubiquinone biosynthetic process"/>
    <property type="evidence" value="ECO:0007669"/>
    <property type="project" value="UniProtKB-UniRule"/>
</dbReference>
<name>K4KPA2_SIMAS</name>
<comment type="similarity">
    <text evidence="1">Belongs to the UbiJ family.</text>
</comment>
<evidence type="ECO:0000256" key="1">
    <source>
        <dbReference type="HAMAP-Rule" id="MF_02215"/>
    </source>
</evidence>
<keyword evidence="5" id="KW-1185">Reference proteome</keyword>
<dbReference type="PANTHER" id="PTHR38693">
    <property type="entry name" value="UBIQUINONE BIOSYNTHESIS PROTEIN UBIJ"/>
    <property type="match status" value="1"/>
</dbReference>
<dbReference type="UniPathway" id="UPA00232"/>
<keyword evidence="1" id="KW-0963">Cytoplasm</keyword>
<dbReference type="HAMAP" id="MF_02215">
    <property type="entry name" value="UbiJ"/>
    <property type="match status" value="1"/>
</dbReference>